<keyword evidence="2" id="KW-0396">Initiation factor</keyword>
<dbReference type="InterPro" id="IPR016650">
    <property type="entry name" value="eIF3e"/>
</dbReference>
<reference evidence="4 5" key="1">
    <citation type="submission" date="2014-04" db="EMBL/GenBank/DDBJ databases">
        <title>Evolutionary Origins and Diversification of the Mycorrhizal Mutualists.</title>
        <authorList>
            <consortium name="DOE Joint Genome Institute"/>
            <consortium name="Mycorrhizal Genomics Consortium"/>
            <person name="Kohler A."/>
            <person name="Kuo A."/>
            <person name="Nagy L.G."/>
            <person name="Floudas D."/>
            <person name="Copeland A."/>
            <person name="Barry K.W."/>
            <person name="Cichocki N."/>
            <person name="Veneault-Fourrey C."/>
            <person name="LaButti K."/>
            <person name="Lindquist E.A."/>
            <person name="Lipzen A."/>
            <person name="Lundell T."/>
            <person name="Morin E."/>
            <person name="Murat C."/>
            <person name="Riley R."/>
            <person name="Ohm R."/>
            <person name="Sun H."/>
            <person name="Tunlid A."/>
            <person name="Henrissat B."/>
            <person name="Grigoriev I.V."/>
            <person name="Hibbett D.S."/>
            <person name="Martin F."/>
        </authorList>
    </citation>
    <scope>NUCLEOTIDE SEQUENCE [LARGE SCALE GENOMIC DNA]</scope>
    <source>
        <strain evidence="4 5">Koide BX008</strain>
    </source>
</reference>
<dbReference type="STRING" id="946122.A0A0C2T6S9"/>
<name>A0A0C2T6S9_AMAMK</name>
<dbReference type="GO" id="GO:0003743">
    <property type="term" value="F:translation initiation factor activity"/>
    <property type="evidence" value="ECO:0007669"/>
    <property type="project" value="UniProtKB-KW"/>
</dbReference>
<dbReference type="EMBL" id="KN818272">
    <property type="protein sequence ID" value="KIL62299.1"/>
    <property type="molecule type" value="Genomic_DNA"/>
</dbReference>
<gene>
    <name evidence="4" type="ORF">M378DRAFT_12896</name>
</gene>
<evidence type="ECO:0000313" key="4">
    <source>
        <dbReference type="EMBL" id="KIL62299.1"/>
    </source>
</evidence>
<dbReference type="GO" id="GO:0005852">
    <property type="term" value="C:eukaryotic translation initiation factor 3 complex"/>
    <property type="evidence" value="ECO:0007669"/>
    <property type="project" value="InterPro"/>
</dbReference>
<dbReference type="Proteomes" id="UP000054549">
    <property type="component" value="Unassembled WGS sequence"/>
</dbReference>
<organism evidence="4 5">
    <name type="scientific">Amanita muscaria (strain Koide BX008)</name>
    <dbReference type="NCBI Taxonomy" id="946122"/>
    <lineage>
        <taxon>Eukaryota</taxon>
        <taxon>Fungi</taxon>
        <taxon>Dikarya</taxon>
        <taxon>Basidiomycota</taxon>
        <taxon>Agaricomycotina</taxon>
        <taxon>Agaricomycetes</taxon>
        <taxon>Agaricomycetidae</taxon>
        <taxon>Agaricales</taxon>
        <taxon>Pluteineae</taxon>
        <taxon>Amanitaceae</taxon>
        <taxon>Amanita</taxon>
    </lineage>
</organism>
<proteinExistence type="predicted"/>
<evidence type="ECO:0000256" key="3">
    <source>
        <dbReference type="ARBA" id="ARBA00022917"/>
    </source>
</evidence>
<dbReference type="InParanoid" id="A0A0C2T6S9"/>
<keyword evidence="5" id="KW-1185">Reference proteome</keyword>
<keyword evidence="3" id="KW-0648">Protein biosynthesis</keyword>
<dbReference type="HOGENOM" id="CLU_1434100_0_0_1"/>
<accession>A0A0C2T6S9</accession>
<evidence type="ECO:0000256" key="1">
    <source>
        <dbReference type="ARBA" id="ARBA00022490"/>
    </source>
</evidence>
<dbReference type="AlphaFoldDB" id="A0A0C2T6S9"/>
<sequence length="189" mass="20866">MLLRLAKDEVFTLSLNHSCSYSGLKLATAYLGAVCRSAYWEKLASDIVTGNWDVALEELITLRETIESRAHPPPSLLLHTWSVALHSLSFIHTHGSSTGLFWSTSATLMIGHSSLNPGYLNTNQTSCAWILLCLSAAAVLSRKTSSSQTAPGARPVSSRARTALREIVEDIQTDEYKYQDPHDISFWEI</sequence>
<dbReference type="PANTHER" id="PTHR10317">
    <property type="entry name" value="EUKARYOTIC TRANSLATION INITIATION FACTOR 3 SUBUNIT E"/>
    <property type="match status" value="1"/>
</dbReference>
<dbReference type="OrthoDB" id="417252at2759"/>
<protein>
    <submittedName>
        <fullName evidence="4">Uncharacterized protein</fullName>
    </submittedName>
</protein>
<evidence type="ECO:0000256" key="2">
    <source>
        <dbReference type="ARBA" id="ARBA00022540"/>
    </source>
</evidence>
<keyword evidence="1" id="KW-0963">Cytoplasm</keyword>
<evidence type="ECO:0000313" key="5">
    <source>
        <dbReference type="Proteomes" id="UP000054549"/>
    </source>
</evidence>